<evidence type="ECO:0000313" key="1">
    <source>
        <dbReference type="EMBL" id="SMC90350.1"/>
    </source>
</evidence>
<organism evidence="1 2">
    <name type="scientific">Aristaeella lactis</name>
    <dbReference type="NCBI Taxonomy" id="3046383"/>
    <lineage>
        <taxon>Bacteria</taxon>
        <taxon>Bacillati</taxon>
        <taxon>Bacillota</taxon>
        <taxon>Clostridia</taxon>
        <taxon>Eubacteriales</taxon>
        <taxon>Aristaeellaceae</taxon>
        <taxon>Aristaeella</taxon>
    </lineage>
</organism>
<reference evidence="1" key="1">
    <citation type="submission" date="2017-04" db="EMBL/GenBank/DDBJ databases">
        <authorList>
            <person name="Varghese N."/>
            <person name="Submissions S."/>
        </authorList>
    </citation>
    <scope>NUCLEOTIDE SEQUENCE</scope>
    <source>
        <strain evidence="1">WTE2008</strain>
    </source>
</reference>
<keyword evidence="1" id="KW-0808">Transferase</keyword>
<keyword evidence="2" id="KW-1185">Reference proteome</keyword>
<proteinExistence type="predicted"/>
<protein>
    <submittedName>
        <fullName evidence="1">Polyphosphate kinase</fullName>
    </submittedName>
</protein>
<dbReference type="EMBL" id="FWXZ01000009">
    <property type="protein sequence ID" value="SMC90350.1"/>
    <property type="molecule type" value="Genomic_DNA"/>
</dbReference>
<dbReference type="Proteomes" id="UP000192328">
    <property type="component" value="Unassembled WGS sequence"/>
</dbReference>
<comment type="caution">
    <text evidence="1">The sequence shown here is derived from an EMBL/GenBank/DDBJ whole genome shotgun (WGS) entry which is preliminary data.</text>
</comment>
<keyword evidence="1" id="KW-0418">Kinase</keyword>
<gene>
    <name evidence="1" type="ORF">SAMN06297397_3055</name>
</gene>
<evidence type="ECO:0000313" key="2">
    <source>
        <dbReference type="Proteomes" id="UP000192328"/>
    </source>
</evidence>
<sequence length="721" mass="81966">MSSREKKNKHNGQLSPDNIYINRELSWLAFNRRVLLEAADPNVPLLERLKFLMIYQSNLEEFYRVRIGILTHRAMLTPDSGDPVSGMLPEAQITAALQITRDQQELMEDIWKGIRDELHENKIDVLDFRKISKVDELMSKKLFGDIRDLLFPKIIPADQPLPFLWNGEANVIAFLGRGTEQKICIIPLHRVPAYQSFEIDGCQKIVLTAPLVRHFLPQLLKKETIVQSAIVDVTRNADVFFSSMEDRADDNFRDKVSGMLSKRKREMPVRVRIQGKLADPFRAMLIRKLRVPEERVFTQAVPFDLSFRSCISGPASFRYPDRKPARDLGLKKGEYFSYIDKHDLLMSFPFQSMMSFVDLIYEAADNPDVLSVKITLYRMSGSSKIAAALAYAADRGKDVLCLLELRARFDEQNNIDYSEMLEEAGCRIIYGLPDQKVHSKLCVITRQKGKILSRITQVGTGNYNEVTGEQYTDLSLITSREDVGREAEAVFAALENGELPPEAHALWIAPLSFKPRVLELLDREIEKGENGRVAIKINSLNNREVMEKLIECSQAGVKVELFIRGICSLRAGVPGLTENITVSGIIGRWLEHSRIYSFGEGPDQRLFIGSGDLLNRNLERRVEAFIEAVTPDTREQLNVILDALRNDREKSWTMQPDGTYVREEGGEGTSSQEALYRYFSTRKVSLEEKQEEPETKAAPKAGEKEPAEGGLLGWLKRVFMS</sequence>
<name>A0AC61PQ93_9FIRM</name>
<accession>A0AC61PQ93</accession>